<reference evidence="2" key="1">
    <citation type="submission" date="2023-11" db="EMBL/GenBank/DDBJ databases">
        <authorList>
            <person name="De Vega J J."/>
            <person name="De Vega J J."/>
        </authorList>
    </citation>
    <scope>NUCLEOTIDE SEQUENCE</scope>
</reference>
<feature type="compositionally biased region" description="Basic and acidic residues" evidence="1">
    <location>
        <begin position="59"/>
        <end position="68"/>
    </location>
</feature>
<feature type="region of interest" description="Disordered" evidence="1">
    <location>
        <begin position="537"/>
        <end position="556"/>
    </location>
</feature>
<dbReference type="Proteomes" id="UP001295794">
    <property type="component" value="Unassembled WGS sequence"/>
</dbReference>
<name>A0AAD2GSK0_9AGAR</name>
<feature type="compositionally biased region" description="Basic and acidic residues" evidence="1">
    <location>
        <begin position="397"/>
        <end position="419"/>
    </location>
</feature>
<dbReference type="AlphaFoldDB" id="A0AAD2GSK0"/>
<feature type="compositionally biased region" description="Polar residues" evidence="1">
    <location>
        <begin position="472"/>
        <end position="481"/>
    </location>
</feature>
<feature type="compositionally biased region" description="Basic residues" evidence="1">
    <location>
        <begin position="365"/>
        <end position="382"/>
    </location>
</feature>
<accession>A0AAD2GSK0</accession>
<organism evidence="2 3">
    <name type="scientific">Mycena citricolor</name>
    <dbReference type="NCBI Taxonomy" id="2018698"/>
    <lineage>
        <taxon>Eukaryota</taxon>
        <taxon>Fungi</taxon>
        <taxon>Dikarya</taxon>
        <taxon>Basidiomycota</taxon>
        <taxon>Agaricomycotina</taxon>
        <taxon>Agaricomycetes</taxon>
        <taxon>Agaricomycetidae</taxon>
        <taxon>Agaricales</taxon>
        <taxon>Marasmiineae</taxon>
        <taxon>Mycenaceae</taxon>
        <taxon>Mycena</taxon>
    </lineage>
</organism>
<protein>
    <submittedName>
        <fullName evidence="2">Uncharacterized protein</fullName>
    </submittedName>
</protein>
<feature type="compositionally biased region" description="Polar residues" evidence="1">
    <location>
        <begin position="91"/>
        <end position="103"/>
    </location>
</feature>
<feature type="region of interest" description="Disordered" evidence="1">
    <location>
        <begin position="700"/>
        <end position="760"/>
    </location>
</feature>
<comment type="caution">
    <text evidence="2">The sequence shown here is derived from an EMBL/GenBank/DDBJ whole genome shotgun (WGS) entry which is preliminary data.</text>
</comment>
<feature type="region of interest" description="Disordered" evidence="1">
    <location>
        <begin position="1"/>
        <end position="143"/>
    </location>
</feature>
<sequence length="760" mass="82207">MGNEQSGTEPPASTTPSPDASYVLVADGHSISKDDSPVHPTLTRTDTNTAQRGSPARSFADEEREFHAMHQSKLKASTDDQNARSPCAGPANTSIPISDTSLPPTFELSSDLPLDQMSHFFPHPPSPTVSRQSSPAPKGPLPISALEEPMKKLELGDVLWAPANPVIVRISAPPAPPPVTDATATVTPGSVAASPISALSREDSLVDFTVEGAIASSTPYASFDLTNDSIISDSLMDEESVLVTKRNKRTEVGMIQDISNAYINEGSSVVLDTSDGPIQVPPNTYADATNIATRYPDLAAVVLAEPLAGTPNKKHVELPPIQNVEATSAHTADCPNWALAPDEPEAPHPASHQRNSNRASDKSKHEHRRGKRNRKPTGHRGRRASDCSSTQTNTRQAESRPPRNDIKAPTHVSAEHQDDSWVALQSRGDALLSAPNGAWETAKEQCPSSVPTTKAGAPLFAQHRNAPHQAQVVPQSTSLARTSAHDPRLQPDKNAHLGRQDRGYGAAVNQLPFSAQVHPDKASSSSSPSERADAWTLLTPPTAGQPSSRDDRGQPQIVVPKTSWARMSTHDPWLQHNENASRNDHQDKAKDVFGGTLVPEQSPFRDRVNVASQNESTHMHVALKNSNNPNNIQQHQQTQAPAPFGYSSHTDNLDWTGLRHSNNMAAAREDFNFVHSPPDTFAPMPLSNSFGIGAMKSDRFQLNGRPQPRYEPRQQDGRWASDKSVPAGASAYNSRGNRLPSQEQAFQNHCNNYPSRPYGN</sequence>
<proteinExistence type="predicted"/>
<feature type="compositionally biased region" description="Polar residues" evidence="1">
    <location>
        <begin position="386"/>
        <end position="396"/>
    </location>
</feature>
<evidence type="ECO:0000313" key="3">
    <source>
        <dbReference type="Proteomes" id="UP001295794"/>
    </source>
</evidence>
<evidence type="ECO:0000256" key="1">
    <source>
        <dbReference type="SAM" id="MobiDB-lite"/>
    </source>
</evidence>
<feature type="compositionally biased region" description="Basic and acidic residues" evidence="1">
    <location>
        <begin position="483"/>
        <end position="502"/>
    </location>
</feature>
<gene>
    <name evidence="2" type="ORF">MYCIT1_LOCUS1845</name>
</gene>
<keyword evidence="3" id="KW-1185">Reference proteome</keyword>
<feature type="compositionally biased region" description="Basic and acidic residues" evidence="1">
    <location>
        <begin position="708"/>
        <end position="721"/>
    </location>
</feature>
<evidence type="ECO:0000313" key="2">
    <source>
        <dbReference type="EMBL" id="CAK5262821.1"/>
    </source>
</evidence>
<feature type="compositionally biased region" description="Low complexity" evidence="1">
    <location>
        <begin position="1"/>
        <end position="21"/>
    </location>
</feature>
<feature type="compositionally biased region" description="Polar residues" evidence="1">
    <location>
        <begin position="731"/>
        <end position="754"/>
    </location>
</feature>
<dbReference type="EMBL" id="CAVNYO010000026">
    <property type="protein sequence ID" value="CAK5262821.1"/>
    <property type="molecule type" value="Genomic_DNA"/>
</dbReference>
<feature type="compositionally biased region" description="Polar residues" evidence="1">
    <location>
        <begin position="42"/>
        <end position="52"/>
    </location>
</feature>
<feature type="region of interest" description="Disordered" evidence="1">
    <location>
        <begin position="334"/>
        <end position="506"/>
    </location>
</feature>